<dbReference type="InterPro" id="IPR014776">
    <property type="entry name" value="4pyrrole_Mease_sub2"/>
</dbReference>
<dbReference type="InterPro" id="IPR050161">
    <property type="entry name" value="Siro_Cobalamin_biosynth"/>
</dbReference>
<dbReference type="SUPFAM" id="SSF53790">
    <property type="entry name" value="Tetrapyrrole methylase"/>
    <property type="match status" value="1"/>
</dbReference>
<evidence type="ECO:0000256" key="6">
    <source>
        <dbReference type="ARBA" id="ARBA00023444"/>
    </source>
</evidence>
<evidence type="ECO:0000259" key="9">
    <source>
        <dbReference type="Pfam" id="PF00590"/>
    </source>
</evidence>
<comment type="caution">
    <text evidence="10">The sequence shown here is derived from an EMBL/GenBank/DDBJ whole genome shotgun (WGS) entry which is preliminary data.</text>
</comment>
<evidence type="ECO:0000256" key="5">
    <source>
        <dbReference type="ARBA" id="ARBA00023244"/>
    </source>
</evidence>
<evidence type="ECO:0000256" key="4">
    <source>
        <dbReference type="ARBA" id="ARBA00022691"/>
    </source>
</evidence>
<dbReference type="Proteomes" id="UP000050465">
    <property type="component" value="Unassembled WGS sequence"/>
</dbReference>
<dbReference type="InterPro" id="IPR035996">
    <property type="entry name" value="4pyrrol_Methylase_sf"/>
</dbReference>
<sequence length="291" mass="30923">MPFFNTSEFNSSESTPSESNISNALEPTPFAQSFKNPPGKVYLVGAGPGDPGLLTVKAKTLLECADVVVFDALVSEPILGLINPQAERVHAGKRRGRHSMSQVDITQLLHEKALEHAVIVRLKGGDPFVFGRGGEEMGDLMAAGISVEVVPGITAGIAAPAYAGIPVTHRGYSSSVTFVTGHESAGKYRPQVNWRAIAQASETIVIYMGVHNLLNITQSLMQAGLPAATPIALIRWGTRPEQEELIGMLSDIVAKVEASEFQAPAIAVVGRVVDLRSQLAPASPMHSKVLK</sequence>
<keyword evidence="4" id="KW-0949">S-adenosyl-L-methionine</keyword>
<dbReference type="NCBIfam" id="NF004790">
    <property type="entry name" value="PRK06136.1"/>
    <property type="match status" value="1"/>
</dbReference>
<feature type="compositionally biased region" description="Low complexity" evidence="8">
    <location>
        <begin position="1"/>
        <end position="20"/>
    </location>
</feature>
<feature type="region of interest" description="Disordered" evidence="8">
    <location>
        <begin position="1"/>
        <end position="30"/>
    </location>
</feature>
<keyword evidence="2 10" id="KW-0489">Methyltransferase</keyword>
<dbReference type="InterPro" id="IPR000878">
    <property type="entry name" value="4pyrrol_Mease"/>
</dbReference>
<accession>A0A0P8BNC8</accession>
<dbReference type="EC" id="2.1.1.107" evidence="1"/>
<dbReference type="InterPro" id="IPR003043">
    <property type="entry name" value="Uropor_MeTrfase_CS"/>
</dbReference>
<evidence type="ECO:0000256" key="3">
    <source>
        <dbReference type="ARBA" id="ARBA00022679"/>
    </source>
</evidence>
<protein>
    <recommendedName>
        <fullName evidence="1">uroporphyrinogen-III C-methyltransferase</fullName>
        <ecNumber evidence="1">2.1.1.107</ecNumber>
    </recommendedName>
</protein>
<dbReference type="GO" id="GO:0019354">
    <property type="term" value="P:siroheme biosynthetic process"/>
    <property type="evidence" value="ECO:0007669"/>
    <property type="project" value="InterPro"/>
</dbReference>
<dbReference type="InterPro" id="IPR006366">
    <property type="entry name" value="CobA/CysG_C"/>
</dbReference>
<dbReference type="PATRIC" id="fig|1666911.3.peg.503"/>
<dbReference type="PROSITE" id="PS00839">
    <property type="entry name" value="SUMT_1"/>
    <property type="match status" value="1"/>
</dbReference>
<dbReference type="GO" id="GO:0004851">
    <property type="term" value="F:uroporphyrin-III C-methyltransferase activity"/>
    <property type="evidence" value="ECO:0007669"/>
    <property type="project" value="UniProtKB-EC"/>
</dbReference>
<dbReference type="Gene3D" id="3.30.950.10">
    <property type="entry name" value="Methyltransferase, Cobalt-precorrin-4 Transmethylase, Domain 2"/>
    <property type="match status" value="1"/>
</dbReference>
<feature type="domain" description="Tetrapyrrole methylase" evidence="9">
    <location>
        <begin position="40"/>
        <end position="251"/>
    </location>
</feature>
<reference evidence="10 11" key="1">
    <citation type="submission" date="2015-09" db="EMBL/GenBank/DDBJ databases">
        <title>Identification and resolution of microdiversity through metagenomic sequencing of parallel consortia.</title>
        <authorList>
            <person name="Nelson W.C."/>
            <person name="Romine M.F."/>
            <person name="Lindemann S.R."/>
        </authorList>
    </citation>
    <scope>NUCLEOTIDE SEQUENCE [LARGE SCALE GENOMIC DNA]</scope>
    <source>
        <strain evidence="10">Ana</strain>
    </source>
</reference>
<dbReference type="AlphaFoldDB" id="A0A0P8BNC8"/>
<evidence type="ECO:0000256" key="7">
    <source>
        <dbReference type="ARBA" id="ARBA00054030"/>
    </source>
</evidence>
<dbReference type="FunFam" id="3.30.950.10:FF:000001">
    <property type="entry name" value="Siroheme synthase"/>
    <property type="match status" value="1"/>
</dbReference>
<keyword evidence="3 10" id="KW-0808">Transferase</keyword>
<dbReference type="PANTHER" id="PTHR45790">
    <property type="entry name" value="SIROHEME SYNTHASE-RELATED"/>
    <property type="match status" value="1"/>
</dbReference>
<proteinExistence type="predicted"/>
<evidence type="ECO:0000256" key="1">
    <source>
        <dbReference type="ARBA" id="ARBA00012162"/>
    </source>
</evidence>
<evidence type="ECO:0000256" key="8">
    <source>
        <dbReference type="SAM" id="MobiDB-lite"/>
    </source>
</evidence>
<dbReference type="InterPro" id="IPR014777">
    <property type="entry name" value="4pyrrole_Mease_sub1"/>
</dbReference>
<name>A0A0P8BNC8_9CYAN</name>
<keyword evidence="5" id="KW-0627">Porphyrin biosynthesis</keyword>
<dbReference type="PANTHER" id="PTHR45790:SF3">
    <property type="entry name" value="S-ADENOSYL-L-METHIONINE-DEPENDENT UROPORPHYRINOGEN III METHYLTRANSFERASE, CHLOROPLASTIC"/>
    <property type="match status" value="1"/>
</dbReference>
<comment type="pathway">
    <text evidence="6">Porphyrin-containing compound metabolism.</text>
</comment>
<dbReference type="NCBIfam" id="TIGR01469">
    <property type="entry name" value="cobA_cysG_Cterm"/>
    <property type="match status" value="1"/>
</dbReference>
<dbReference type="Gene3D" id="3.40.1010.10">
    <property type="entry name" value="Cobalt-precorrin-4 Transmethylase, Domain 1"/>
    <property type="match status" value="1"/>
</dbReference>
<comment type="function">
    <text evidence="7">Catalyzes the two successive C-2 and C-7 methylation reactions involved in the conversion of uroporphyrinogen III to precorrin-2 via the intermediate formation of precorrin-1. It is a step in the biosynthesis of both cobalamin (vitamin B12) and siroheme.</text>
</comment>
<evidence type="ECO:0000313" key="10">
    <source>
        <dbReference type="EMBL" id="KPQ35286.1"/>
    </source>
</evidence>
<feature type="compositionally biased region" description="Polar residues" evidence="8">
    <location>
        <begin position="21"/>
        <end position="30"/>
    </location>
</feature>
<dbReference type="EMBL" id="LJZR01000013">
    <property type="protein sequence ID" value="KPQ35286.1"/>
    <property type="molecule type" value="Genomic_DNA"/>
</dbReference>
<gene>
    <name evidence="10" type="primary">cobA</name>
    <name evidence="10" type="ORF">HLUCCA11_11395</name>
</gene>
<dbReference type="Pfam" id="PF00590">
    <property type="entry name" value="TP_methylase"/>
    <property type="match status" value="1"/>
</dbReference>
<dbReference type="GO" id="GO:0032259">
    <property type="term" value="P:methylation"/>
    <property type="evidence" value="ECO:0007669"/>
    <property type="project" value="UniProtKB-KW"/>
</dbReference>
<organism evidence="10 11">
    <name type="scientific">Phormidesmis priestleyi Ana</name>
    <dbReference type="NCBI Taxonomy" id="1666911"/>
    <lineage>
        <taxon>Bacteria</taxon>
        <taxon>Bacillati</taxon>
        <taxon>Cyanobacteriota</taxon>
        <taxon>Cyanophyceae</taxon>
        <taxon>Leptolyngbyales</taxon>
        <taxon>Leptolyngbyaceae</taxon>
        <taxon>Phormidesmis</taxon>
    </lineage>
</organism>
<evidence type="ECO:0000313" key="11">
    <source>
        <dbReference type="Proteomes" id="UP000050465"/>
    </source>
</evidence>
<evidence type="ECO:0000256" key="2">
    <source>
        <dbReference type="ARBA" id="ARBA00022603"/>
    </source>
</evidence>
<dbReference type="STRING" id="1666911.HLUCCA11_11395"/>
<dbReference type="CDD" id="cd11642">
    <property type="entry name" value="SUMT"/>
    <property type="match status" value="1"/>
</dbReference>
<dbReference type="FunFam" id="3.40.1010.10:FF:000001">
    <property type="entry name" value="Siroheme synthase"/>
    <property type="match status" value="1"/>
</dbReference>